<name>X1BGX5_9ZZZZ</name>
<accession>X1BGX5</accession>
<feature type="non-terminal residue" evidence="1">
    <location>
        <position position="1"/>
    </location>
</feature>
<proteinExistence type="predicted"/>
<protein>
    <submittedName>
        <fullName evidence="1">Uncharacterized protein</fullName>
    </submittedName>
</protein>
<organism evidence="1">
    <name type="scientific">marine sediment metagenome</name>
    <dbReference type="NCBI Taxonomy" id="412755"/>
    <lineage>
        <taxon>unclassified sequences</taxon>
        <taxon>metagenomes</taxon>
        <taxon>ecological metagenomes</taxon>
    </lineage>
</organism>
<sequence>EFFDALDMDITFLLDKAIEDLPNKGLLKKGQEVLTSFFSFLESKRTEIKGTIAETNNKLTGLKTEWEPLYDEQQKGYQEIVNTLRKERVPLDPAEFMRLERRENLLKSIVSEKNKYSKKKEELEVGRRKLLDKLNKVRLDQFKKRKEVEKMINEKLKGILKIDVKYEAIRDGFINRLLDYSSRENRIMKEPIKRMVEDDKFNVRFFVDILRKGE</sequence>
<evidence type="ECO:0000313" key="1">
    <source>
        <dbReference type="EMBL" id="GAG80437.1"/>
    </source>
</evidence>
<feature type="non-terminal residue" evidence="1">
    <location>
        <position position="214"/>
    </location>
</feature>
<comment type="caution">
    <text evidence="1">The sequence shown here is derived from an EMBL/GenBank/DDBJ whole genome shotgun (WGS) entry which is preliminary data.</text>
</comment>
<dbReference type="EMBL" id="BART01013729">
    <property type="protein sequence ID" value="GAG80437.1"/>
    <property type="molecule type" value="Genomic_DNA"/>
</dbReference>
<dbReference type="AlphaFoldDB" id="X1BGX5"/>
<gene>
    <name evidence="1" type="ORF">S01H4_27892</name>
</gene>
<reference evidence="1" key="1">
    <citation type="journal article" date="2014" name="Front. Microbiol.">
        <title>High frequency of phylogenetically diverse reductive dehalogenase-homologous genes in deep subseafloor sedimentary metagenomes.</title>
        <authorList>
            <person name="Kawai M."/>
            <person name="Futagami T."/>
            <person name="Toyoda A."/>
            <person name="Takaki Y."/>
            <person name="Nishi S."/>
            <person name="Hori S."/>
            <person name="Arai W."/>
            <person name="Tsubouchi T."/>
            <person name="Morono Y."/>
            <person name="Uchiyama I."/>
            <person name="Ito T."/>
            <person name="Fujiyama A."/>
            <person name="Inagaki F."/>
            <person name="Takami H."/>
        </authorList>
    </citation>
    <scope>NUCLEOTIDE SEQUENCE</scope>
    <source>
        <strain evidence="1">Expedition CK06-06</strain>
    </source>
</reference>